<gene>
    <name evidence="2" type="ORF">ENSA7_23660</name>
</gene>
<feature type="chain" id="PRO_5015469069" evidence="1">
    <location>
        <begin position="22"/>
        <end position="91"/>
    </location>
</feature>
<protein>
    <submittedName>
        <fullName evidence="2">Uncharacterized protein</fullName>
    </submittedName>
</protein>
<reference evidence="2 3" key="1">
    <citation type="submission" date="2018-03" db="EMBL/GenBank/DDBJ databases">
        <title>Draft Genome Sequences of the Obligatory Marine Myxobacteria Enhygromyxa salina SWB007.</title>
        <authorList>
            <person name="Poehlein A."/>
            <person name="Moghaddam J.A."/>
            <person name="Harms H."/>
            <person name="Alanjari M."/>
            <person name="Koenig G.M."/>
            <person name="Daniel R."/>
            <person name="Schaeberle T.F."/>
        </authorList>
    </citation>
    <scope>NUCLEOTIDE SEQUENCE [LARGE SCALE GENOMIC DNA]</scope>
    <source>
        <strain evidence="2 3">SWB007</strain>
    </source>
</reference>
<comment type="caution">
    <text evidence="2">The sequence shown here is derived from an EMBL/GenBank/DDBJ whole genome shotgun (WGS) entry which is preliminary data.</text>
</comment>
<evidence type="ECO:0000256" key="1">
    <source>
        <dbReference type="SAM" id="SignalP"/>
    </source>
</evidence>
<keyword evidence="1" id="KW-0732">Signal</keyword>
<feature type="signal peptide" evidence="1">
    <location>
        <begin position="1"/>
        <end position="21"/>
    </location>
</feature>
<dbReference type="AlphaFoldDB" id="A0A2S9YS50"/>
<dbReference type="Proteomes" id="UP000238823">
    <property type="component" value="Unassembled WGS sequence"/>
</dbReference>
<proteinExistence type="predicted"/>
<evidence type="ECO:0000313" key="3">
    <source>
        <dbReference type="Proteomes" id="UP000238823"/>
    </source>
</evidence>
<evidence type="ECO:0000313" key="2">
    <source>
        <dbReference type="EMBL" id="PRQ07927.1"/>
    </source>
</evidence>
<organism evidence="2 3">
    <name type="scientific">Enhygromyxa salina</name>
    <dbReference type="NCBI Taxonomy" id="215803"/>
    <lineage>
        <taxon>Bacteria</taxon>
        <taxon>Pseudomonadati</taxon>
        <taxon>Myxococcota</taxon>
        <taxon>Polyangia</taxon>
        <taxon>Nannocystales</taxon>
        <taxon>Nannocystaceae</taxon>
        <taxon>Enhygromyxa</taxon>
    </lineage>
</organism>
<sequence>MNKYLLPLCAALLLLPSVAIAAPASTNEEGATVKDDGPMREIIFEVGDELEGEVLKPNGVDVGGAVAKAHASMIGIRGQFRDKLIFLSFDI</sequence>
<accession>A0A2S9YS50</accession>
<dbReference type="EMBL" id="PVNL01000047">
    <property type="protein sequence ID" value="PRQ07927.1"/>
    <property type="molecule type" value="Genomic_DNA"/>
</dbReference>
<name>A0A2S9YS50_9BACT</name>